<gene>
    <name evidence="2" type="ORF">R0135_13895</name>
</gene>
<dbReference type="InterPro" id="IPR037401">
    <property type="entry name" value="SnoaL-like"/>
</dbReference>
<dbReference type="RefSeq" id="WP_407347527.1">
    <property type="nucleotide sequence ID" value="NZ_CP136864.1"/>
</dbReference>
<dbReference type="Pfam" id="PF12680">
    <property type="entry name" value="SnoaL_2"/>
    <property type="match status" value="1"/>
</dbReference>
<accession>A0ABZ0I2L8</accession>
<sequence length="140" mass="15603">MDIEQRFQAYASDFELAYADDDWSRVGAHFSPDASYDAGDGSAPAFGRDAILLKLKNAVDGLDRKMDKRDLRFHSVSSNADVVTANWTIRFSRQGMPTLEVSGSEVARVADSQIIELKSVIKEESLLTFAQWMDNHGDNL</sequence>
<dbReference type="InterPro" id="IPR032710">
    <property type="entry name" value="NTF2-like_dom_sf"/>
</dbReference>
<dbReference type="Gene3D" id="3.10.450.50">
    <property type="match status" value="1"/>
</dbReference>
<dbReference type="EMBL" id="CP136864">
    <property type="protein sequence ID" value="WOJ92869.1"/>
    <property type="molecule type" value="Genomic_DNA"/>
</dbReference>
<evidence type="ECO:0000313" key="2">
    <source>
        <dbReference type="EMBL" id="WOJ92869.1"/>
    </source>
</evidence>
<dbReference type="SUPFAM" id="SSF54427">
    <property type="entry name" value="NTF2-like"/>
    <property type="match status" value="1"/>
</dbReference>
<organism evidence="2 3">
    <name type="scientific">Congregibacter variabilis</name>
    <dbReference type="NCBI Taxonomy" id="3081200"/>
    <lineage>
        <taxon>Bacteria</taxon>
        <taxon>Pseudomonadati</taxon>
        <taxon>Pseudomonadota</taxon>
        <taxon>Gammaproteobacteria</taxon>
        <taxon>Cellvibrionales</taxon>
        <taxon>Halieaceae</taxon>
        <taxon>Congregibacter</taxon>
    </lineage>
</organism>
<keyword evidence="3" id="KW-1185">Reference proteome</keyword>
<feature type="domain" description="SnoaL-like" evidence="1">
    <location>
        <begin position="15"/>
        <end position="116"/>
    </location>
</feature>
<evidence type="ECO:0000259" key="1">
    <source>
        <dbReference type="Pfam" id="PF12680"/>
    </source>
</evidence>
<name>A0ABZ0I2L8_9GAMM</name>
<evidence type="ECO:0000313" key="3">
    <source>
        <dbReference type="Proteomes" id="UP001626537"/>
    </source>
</evidence>
<proteinExistence type="predicted"/>
<reference evidence="2 3" key="1">
    <citation type="submission" date="2023-10" db="EMBL/GenBank/DDBJ databases">
        <title>Two novel species belonging to the OM43/NOR5 clade.</title>
        <authorList>
            <person name="Park M."/>
        </authorList>
    </citation>
    <scope>NUCLEOTIDE SEQUENCE [LARGE SCALE GENOMIC DNA]</scope>
    <source>
        <strain evidence="2 3">IMCC43200</strain>
    </source>
</reference>
<dbReference type="Proteomes" id="UP001626537">
    <property type="component" value="Chromosome"/>
</dbReference>
<protein>
    <submittedName>
        <fullName evidence="2">Nuclear transport factor 2 family protein</fullName>
    </submittedName>
</protein>